<dbReference type="Gene3D" id="6.20.240.40">
    <property type="match status" value="1"/>
</dbReference>
<evidence type="ECO:0000256" key="1">
    <source>
        <dbReference type="ARBA" id="ARBA00004173"/>
    </source>
</evidence>
<sequence length="395" mass="44104">MAVHVSRTFLISKFKDFFYFIQRRYRVKTKWATTRAKFPATALALQNFDATYSKQLGDVWPSVRVGMLSEQKYGALMNTFASPDDAISDLHSRGCRDFISVASSSDDGKNSHELLQKSELHNHAATVDTFETATACTRISSNIQCLVFPRGDISRFKPARPGNNGLLGYYLLDAASVLPVLALDVQPGHTVLDLCAGPGGKTLAILQSQAVRFLWANDLAGSRTARLRRTLQSYLPKEILRIIHITSFDGRNWRNMDCTFDRVLVDVPCTTDRHSLMEEENNIFKRARTKERQKLPLLQTELLLAGIQATRPGGEVVYSTCSLSHLQNECVVEQAISVARREMGITLHVQDLGSFIQIFSGTFHFAPQTATGVLVLPHLCANFGPTYMCKLQRVS</sequence>
<keyword evidence="6 14" id="KW-0694">RNA-binding</keyword>
<feature type="binding site" evidence="14">
    <location>
        <begin position="195"/>
        <end position="201"/>
    </location>
    <ligand>
        <name>S-adenosyl-L-methionine</name>
        <dbReference type="ChEBI" id="CHEBI:59789"/>
    </ligand>
</feature>
<dbReference type="OMA" id="MVNNFGD"/>
<keyword evidence="7" id="KW-0809">Transit peptide</keyword>
<dbReference type="Proteomes" id="UP000314983">
    <property type="component" value="Chromosome 7"/>
</dbReference>
<accession>A0A4W4FLI4</accession>
<dbReference type="GO" id="GO:0003723">
    <property type="term" value="F:RNA binding"/>
    <property type="evidence" value="ECO:0007669"/>
    <property type="project" value="UniProtKB-UniRule"/>
</dbReference>
<dbReference type="Pfam" id="PF01189">
    <property type="entry name" value="Methyltr_RsmB-F"/>
    <property type="match status" value="1"/>
</dbReference>
<dbReference type="PROSITE" id="PS51686">
    <property type="entry name" value="SAM_MT_RSMB_NOP"/>
    <property type="match status" value="1"/>
</dbReference>
<keyword evidence="5 14" id="KW-0949">S-adenosyl-L-methionine</keyword>
<comment type="subcellular location">
    <subcellularLocation>
        <location evidence="1">Mitochondrion</location>
    </subcellularLocation>
</comment>
<gene>
    <name evidence="16" type="primary">NSUN4</name>
</gene>
<dbReference type="Gene3D" id="3.40.50.150">
    <property type="entry name" value="Vaccinia Virus protein VP39"/>
    <property type="match status" value="1"/>
</dbReference>
<dbReference type="GO" id="GO:0005762">
    <property type="term" value="C:mitochondrial large ribosomal subunit"/>
    <property type="evidence" value="ECO:0007669"/>
    <property type="project" value="TreeGrafter"/>
</dbReference>
<dbReference type="InterPro" id="IPR001678">
    <property type="entry name" value="MeTrfase_RsmB-F_NOP2_dom"/>
</dbReference>
<evidence type="ECO:0000256" key="9">
    <source>
        <dbReference type="ARBA" id="ARBA00042050"/>
    </source>
</evidence>
<evidence type="ECO:0000256" key="2">
    <source>
        <dbReference type="ARBA" id="ARBA00022552"/>
    </source>
</evidence>
<dbReference type="InterPro" id="IPR023267">
    <property type="entry name" value="RCMT"/>
</dbReference>
<dbReference type="PRINTS" id="PR02008">
    <property type="entry name" value="RCMTFAMILY"/>
</dbReference>
<reference evidence="17" key="2">
    <citation type="journal article" date="2017" name="Sci. Adv.">
        <title>A tail of two voltages: Proteomic comparison of the three electric organs of the electric eel.</title>
        <authorList>
            <person name="Traeger L.L."/>
            <person name="Sabat G."/>
            <person name="Barrett-Wilt G.A."/>
            <person name="Wells G.B."/>
            <person name="Sussman M.R."/>
        </authorList>
    </citation>
    <scope>NUCLEOTIDE SEQUENCE [LARGE SCALE GENOMIC DNA]</scope>
</reference>
<dbReference type="PANTHER" id="PTHR22808:SF3">
    <property type="entry name" value="5-METHYLCYTOSINE RRNA METHYLTRANSFERASE NSUN4"/>
    <property type="match status" value="1"/>
</dbReference>
<evidence type="ECO:0000256" key="3">
    <source>
        <dbReference type="ARBA" id="ARBA00022603"/>
    </source>
</evidence>
<organism evidence="16 17">
    <name type="scientific">Electrophorus electricus</name>
    <name type="common">Electric eel</name>
    <name type="synonym">Gymnotus electricus</name>
    <dbReference type="NCBI Taxonomy" id="8005"/>
    <lineage>
        <taxon>Eukaryota</taxon>
        <taxon>Metazoa</taxon>
        <taxon>Chordata</taxon>
        <taxon>Craniata</taxon>
        <taxon>Vertebrata</taxon>
        <taxon>Euteleostomi</taxon>
        <taxon>Actinopterygii</taxon>
        <taxon>Neopterygii</taxon>
        <taxon>Teleostei</taxon>
        <taxon>Ostariophysi</taxon>
        <taxon>Gymnotiformes</taxon>
        <taxon>Gymnotoidei</taxon>
        <taxon>Gymnotidae</taxon>
        <taxon>Electrophorus</taxon>
    </lineage>
</organism>
<reference evidence="17" key="1">
    <citation type="journal article" date="2014" name="Science">
        <title>Nonhuman genetics. Genomic basis for the convergent evolution of electric organs.</title>
        <authorList>
            <person name="Gallant J.R."/>
            <person name="Traeger L.L."/>
            <person name="Volkening J.D."/>
            <person name="Moffett H."/>
            <person name="Chen P.H."/>
            <person name="Novina C.D."/>
            <person name="Phillips G.N.Jr."/>
            <person name="Anand R."/>
            <person name="Wells G.B."/>
            <person name="Pinch M."/>
            <person name="Guth R."/>
            <person name="Unguez G.A."/>
            <person name="Albert J.S."/>
            <person name="Zakon H.H."/>
            <person name="Samanta M.P."/>
            <person name="Sussman M.R."/>
        </authorList>
    </citation>
    <scope>NUCLEOTIDE SEQUENCE [LARGE SCALE GENOMIC DNA]</scope>
</reference>
<reference evidence="16" key="4">
    <citation type="submission" date="2025-08" db="UniProtKB">
        <authorList>
            <consortium name="Ensembl"/>
        </authorList>
    </citation>
    <scope>IDENTIFICATION</scope>
</reference>
<dbReference type="GeneID" id="113590043"/>
<dbReference type="GO" id="GO:0008173">
    <property type="term" value="F:RNA methyltransferase activity"/>
    <property type="evidence" value="ECO:0007669"/>
    <property type="project" value="InterPro"/>
</dbReference>
<evidence type="ECO:0000256" key="8">
    <source>
        <dbReference type="ARBA" id="ARBA00023128"/>
    </source>
</evidence>
<dbReference type="Ensembl" id="ENSEEET00000025218.2">
    <property type="protein sequence ID" value="ENSEEEP00000024930.2"/>
    <property type="gene ID" value="ENSEEEG00000012082.2"/>
</dbReference>
<comment type="catalytic activity">
    <reaction evidence="11">
        <text>a cytidine in mRNA + S-adenosyl-L-methionine = a 5-methylcytidine in mRNA + S-adenosyl-L-homocysteine + H(+)</text>
        <dbReference type="Rhea" id="RHEA:61464"/>
        <dbReference type="Rhea" id="RHEA-COMP:15145"/>
        <dbReference type="Rhea" id="RHEA-COMP:15826"/>
        <dbReference type="ChEBI" id="CHEBI:15378"/>
        <dbReference type="ChEBI" id="CHEBI:57856"/>
        <dbReference type="ChEBI" id="CHEBI:59789"/>
        <dbReference type="ChEBI" id="CHEBI:74483"/>
        <dbReference type="ChEBI" id="CHEBI:82748"/>
    </reaction>
</comment>
<keyword evidence="17" id="KW-1185">Reference proteome</keyword>
<evidence type="ECO:0000259" key="15">
    <source>
        <dbReference type="PROSITE" id="PS51686"/>
    </source>
</evidence>
<comment type="similarity">
    <text evidence="14">Belongs to the class I-like SAM-binding methyltransferase superfamily. RsmB/NOP family.</text>
</comment>
<evidence type="ECO:0000313" key="16">
    <source>
        <dbReference type="Ensembl" id="ENSEEEP00000024930.2"/>
    </source>
</evidence>
<evidence type="ECO:0000256" key="14">
    <source>
        <dbReference type="PROSITE-ProRule" id="PRU01023"/>
    </source>
</evidence>
<dbReference type="RefSeq" id="XP_026885800.2">
    <property type="nucleotide sequence ID" value="XM_027029999.2"/>
</dbReference>
<evidence type="ECO:0000256" key="11">
    <source>
        <dbReference type="ARBA" id="ARBA00049906"/>
    </source>
</evidence>
<reference evidence="16" key="3">
    <citation type="submission" date="2020-05" db="EMBL/GenBank/DDBJ databases">
        <title>Electrophorus electricus (electric eel) genome, fEleEle1, primary haplotype.</title>
        <authorList>
            <person name="Myers G."/>
            <person name="Meyer A."/>
            <person name="Fedrigo O."/>
            <person name="Formenti G."/>
            <person name="Rhie A."/>
            <person name="Tracey A."/>
            <person name="Sims Y."/>
            <person name="Jarvis E.D."/>
        </authorList>
    </citation>
    <scope>NUCLEOTIDE SEQUENCE [LARGE SCALE GENOMIC DNA]</scope>
</reference>
<evidence type="ECO:0000256" key="4">
    <source>
        <dbReference type="ARBA" id="ARBA00022679"/>
    </source>
</evidence>
<keyword evidence="2" id="KW-0698">rRNA processing</keyword>
<evidence type="ECO:0000256" key="6">
    <source>
        <dbReference type="ARBA" id="ARBA00022884"/>
    </source>
</evidence>
<evidence type="ECO:0000256" key="5">
    <source>
        <dbReference type="ARBA" id="ARBA00022691"/>
    </source>
</evidence>
<feature type="domain" description="SAM-dependent MTase RsmB/NOP-type" evidence="15">
    <location>
        <begin position="87"/>
        <end position="394"/>
    </location>
</feature>
<dbReference type="GO" id="GO:0031167">
    <property type="term" value="P:rRNA methylation"/>
    <property type="evidence" value="ECO:0007669"/>
    <property type="project" value="TreeGrafter"/>
</dbReference>
<evidence type="ECO:0000313" key="17">
    <source>
        <dbReference type="Proteomes" id="UP000314983"/>
    </source>
</evidence>
<evidence type="ECO:0000256" key="13">
    <source>
        <dbReference type="ARBA" id="ARBA00050049"/>
    </source>
</evidence>
<feature type="binding site" evidence="14">
    <location>
        <position position="249"/>
    </location>
    <ligand>
        <name>S-adenosyl-L-methionine</name>
        <dbReference type="ChEBI" id="CHEBI:59789"/>
    </ligand>
</feature>
<feature type="binding site" evidence="14">
    <location>
        <position position="218"/>
    </location>
    <ligand>
        <name>S-adenosyl-L-methionine</name>
        <dbReference type="ChEBI" id="CHEBI:59789"/>
    </ligand>
</feature>
<proteinExistence type="inferred from homology"/>
<dbReference type="GeneTree" id="ENSGT00940000153665"/>
<dbReference type="SUPFAM" id="SSF53335">
    <property type="entry name" value="S-adenosyl-L-methionine-dependent methyltransferases"/>
    <property type="match status" value="1"/>
</dbReference>
<feature type="binding site" evidence="14">
    <location>
        <position position="266"/>
    </location>
    <ligand>
        <name>S-adenosyl-L-methionine</name>
        <dbReference type="ChEBI" id="CHEBI:59789"/>
    </ligand>
</feature>
<feature type="active site" description="Nucleophile" evidence="14">
    <location>
        <position position="321"/>
    </location>
</feature>
<dbReference type="STRING" id="8005.ENSEEEP00000024930"/>
<dbReference type="FunFam" id="3.40.50.150:FF:000055">
    <property type="entry name" value="5-methylcytosine rRNA methyltransferase NSUN4"/>
    <property type="match status" value="1"/>
</dbReference>
<dbReference type="CDD" id="cd02440">
    <property type="entry name" value="AdoMet_MTases"/>
    <property type="match status" value="1"/>
</dbReference>
<reference evidence="16" key="5">
    <citation type="submission" date="2025-09" db="UniProtKB">
        <authorList>
            <consortium name="Ensembl"/>
        </authorList>
    </citation>
    <scope>IDENTIFICATION</scope>
</reference>
<keyword evidence="8" id="KW-0496">Mitochondrion</keyword>
<dbReference type="InterPro" id="IPR029063">
    <property type="entry name" value="SAM-dependent_MTases_sf"/>
</dbReference>
<keyword evidence="3 14" id="KW-0489">Methyltransferase</keyword>
<dbReference type="InterPro" id="IPR049560">
    <property type="entry name" value="MeTrfase_RsmB-F_NOP2_cat"/>
</dbReference>
<evidence type="ECO:0000256" key="10">
    <source>
        <dbReference type="ARBA" id="ARBA00049302"/>
    </source>
</evidence>
<evidence type="ECO:0000256" key="7">
    <source>
        <dbReference type="ARBA" id="ARBA00022946"/>
    </source>
</evidence>
<keyword evidence="4 14" id="KW-0808">Transferase</keyword>
<protein>
    <recommendedName>
        <fullName evidence="12">5-cytosine rRNA methyltransferase NSUN4</fullName>
    </recommendedName>
    <alternativeName>
        <fullName evidence="13">5-cytosine tRNA methyltransferase NSUN4</fullName>
    </alternativeName>
    <alternativeName>
        <fullName evidence="9">NOL1/NOP2/Sun domain family member 4</fullName>
    </alternativeName>
</protein>
<comment type="catalytic activity">
    <reaction evidence="10">
        <text>a cytidine in rRNA + S-adenosyl-L-methionine = a 5-methylcytidine in rRNA + S-adenosyl-L-homocysteine + H(+)</text>
        <dbReference type="Rhea" id="RHEA:61484"/>
        <dbReference type="Rhea" id="RHEA-COMP:15836"/>
        <dbReference type="Rhea" id="RHEA-COMP:15837"/>
        <dbReference type="ChEBI" id="CHEBI:15378"/>
        <dbReference type="ChEBI" id="CHEBI:57856"/>
        <dbReference type="ChEBI" id="CHEBI:59789"/>
        <dbReference type="ChEBI" id="CHEBI:74483"/>
        <dbReference type="ChEBI" id="CHEBI:82748"/>
    </reaction>
</comment>
<dbReference type="PANTHER" id="PTHR22808">
    <property type="entry name" value="NCL1 YEAST -RELATED NOL1/NOP2/FMU SUN DOMAIN-CONTAINING"/>
    <property type="match status" value="1"/>
</dbReference>
<dbReference type="AlphaFoldDB" id="A0A4W4FLI4"/>
<evidence type="ECO:0000256" key="12">
    <source>
        <dbReference type="ARBA" id="ARBA00050027"/>
    </source>
</evidence>
<name>A0A4W4FLI4_ELEEL</name>